<name>A0A1I0HNR6_9FIRM</name>
<organism evidence="1 2">
    <name type="scientific">Enterocloster lavalensis</name>
    <dbReference type="NCBI Taxonomy" id="460384"/>
    <lineage>
        <taxon>Bacteria</taxon>
        <taxon>Bacillati</taxon>
        <taxon>Bacillota</taxon>
        <taxon>Clostridia</taxon>
        <taxon>Lachnospirales</taxon>
        <taxon>Lachnospiraceae</taxon>
        <taxon>Enterocloster</taxon>
    </lineage>
</organism>
<dbReference type="AlphaFoldDB" id="A0A1I0HNR6"/>
<evidence type="ECO:0000313" key="2">
    <source>
        <dbReference type="Proteomes" id="UP000198508"/>
    </source>
</evidence>
<evidence type="ECO:0000313" key="1">
    <source>
        <dbReference type="EMBL" id="SET84753.1"/>
    </source>
</evidence>
<protein>
    <submittedName>
        <fullName evidence="1">Holin, r1t family</fullName>
    </submittedName>
</protein>
<proteinExistence type="predicted"/>
<accession>A0A1I0HNR6</accession>
<reference evidence="2" key="1">
    <citation type="submission" date="2016-10" db="EMBL/GenBank/DDBJ databases">
        <authorList>
            <person name="Varghese N."/>
            <person name="Submissions S."/>
        </authorList>
    </citation>
    <scope>NUCLEOTIDE SEQUENCE [LARGE SCALE GENOMIC DNA]</scope>
    <source>
        <strain evidence="2">NLAE-zl-G277</strain>
    </source>
</reference>
<dbReference type="EMBL" id="FOIM01000016">
    <property type="protein sequence ID" value="SET84753.1"/>
    <property type="molecule type" value="Genomic_DNA"/>
</dbReference>
<dbReference type="InterPro" id="IPR020109">
    <property type="entry name" value="Holin_r1t"/>
</dbReference>
<keyword evidence="2" id="KW-1185">Reference proteome</keyword>
<gene>
    <name evidence="1" type="ORF">SAMN05216313_116116</name>
</gene>
<dbReference type="Proteomes" id="UP000198508">
    <property type="component" value="Unassembled WGS sequence"/>
</dbReference>
<sequence length="68" mass="6884">MSDKTKRWIKAAGIRAAKTMAQTAVAMLPTAATITAVDWRTVVGTAALAGVASILTSLAGLPELDGTA</sequence>
<dbReference type="Pfam" id="PF16945">
    <property type="entry name" value="Phage_r1t_holin"/>
    <property type="match status" value="1"/>
</dbReference>
<dbReference type="RefSeq" id="WP_092365634.1">
    <property type="nucleotide sequence ID" value="NZ_FOIM01000016.1"/>
</dbReference>
<dbReference type="STRING" id="460384.SAMN05216313_116116"/>